<name>E9I813_DAPPU</name>
<sequence>VPPATLLERLSELERDRASTKRMQQEYTLKEQALEASALSLRKRSLEDAISEPEIDKAKVNAILRQIFRRVVISRNGQTLGFEWQHSDSMTPVHYAKSGKNTVGYLLSTPKPIAVPPLPSAPNIPKLKD</sequence>
<dbReference type="KEGG" id="dpx:DAPPUDRAFT_126468"/>
<dbReference type="HOGENOM" id="CLU_1954160_0_0_1"/>
<evidence type="ECO:0000313" key="2">
    <source>
        <dbReference type="Proteomes" id="UP000000305"/>
    </source>
</evidence>
<dbReference type="AlphaFoldDB" id="E9I813"/>
<feature type="non-terminal residue" evidence="1">
    <location>
        <position position="1"/>
    </location>
</feature>
<dbReference type="InParanoid" id="E9I813"/>
<gene>
    <name evidence="1" type="ORF">DAPPUDRAFT_126468</name>
</gene>
<organism evidence="1 2">
    <name type="scientific">Daphnia pulex</name>
    <name type="common">Water flea</name>
    <dbReference type="NCBI Taxonomy" id="6669"/>
    <lineage>
        <taxon>Eukaryota</taxon>
        <taxon>Metazoa</taxon>
        <taxon>Ecdysozoa</taxon>
        <taxon>Arthropoda</taxon>
        <taxon>Crustacea</taxon>
        <taxon>Branchiopoda</taxon>
        <taxon>Diplostraca</taxon>
        <taxon>Cladocera</taxon>
        <taxon>Anomopoda</taxon>
        <taxon>Daphniidae</taxon>
        <taxon>Daphnia</taxon>
    </lineage>
</organism>
<accession>E9I813</accession>
<dbReference type="Proteomes" id="UP000000305">
    <property type="component" value="Unassembled WGS sequence"/>
</dbReference>
<proteinExistence type="predicted"/>
<keyword evidence="2" id="KW-1185">Reference proteome</keyword>
<protein>
    <submittedName>
        <fullName evidence="1">Uncharacterized protein</fullName>
    </submittedName>
</protein>
<dbReference type="EMBL" id="GL737677">
    <property type="protein sequence ID" value="EFX59867.1"/>
    <property type="molecule type" value="Genomic_DNA"/>
</dbReference>
<evidence type="ECO:0000313" key="1">
    <source>
        <dbReference type="EMBL" id="EFX59867.1"/>
    </source>
</evidence>
<reference evidence="1 2" key="1">
    <citation type="journal article" date="2011" name="Science">
        <title>The ecoresponsive genome of Daphnia pulex.</title>
        <authorList>
            <person name="Colbourne J.K."/>
            <person name="Pfrender M.E."/>
            <person name="Gilbert D."/>
            <person name="Thomas W.K."/>
            <person name="Tucker A."/>
            <person name="Oakley T.H."/>
            <person name="Tokishita S."/>
            <person name="Aerts A."/>
            <person name="Arnold G.J."/>
            <person name="Basu M.K."/>
            <person name="Bauer D.J."/>
            <person name="Caceres C.E."/>
            <person name="Carmel L."/>
            <person name="Casola C."/>
            <person name="Choi J.H."/>
            <person name="Detter J.C."/>
            <person name="Dong Q."/>
            <person name="Dusheyko S."/>
            <person name="Eads B.D."/>
            <person name="Frohlich T."/>
            <person name="Geiler-Samerotte K.A."/>
            <person name="Gerlach D."/>
            <person name="Hatcher P."/>
            <person name="Jogdeo S."/>
            <person name="Krijgsveld J."/>
            <person name="Kriventseva E.V."/>
            <person name="Kultz D."/>
            <person name="Laforsch C."/>
            <person name="Lindquist E."/>
            <person name="Lopez J."/>
            <person name="Manak J.R."/>
            <person name="Muller J."/>
            <person name="Pangilinan J."/>
            <person name="Patwardhan R.P."/>
            <person name="Pitluck S."/>
            <person name="Pritham E.J."/>
            <person name="Rechtsteiner A."/>
            <person name="Rho M."/>
            <person name="Rogozin I.B."/>
            <person name="Sakarya O."/>
            <person name="Salamov A."/>
            <person name="Schaack S."/>
            <person name="Shapiro H."/>
            <person name="Shiga Y."/>
            <person name="Skalitzky C."/>
            <person name="Smith Z."/>
            <person name="Souvorov A."/>
            <person name="Sung W."/>
            <person name="Tang Z."/>
            <person name="Tsuchiya D."/>
            <person name="Tu H."/>
            <person name="Vos H."/>
            <person name="Wang M."/>
            <person name="Wolf Y.I."/>
            <person name="Yamagata H."/>
            <person name="Yamada T."/>
            <person name="Ye Y."/>
            <person name="Shaw J.R."/>
            <person name="Andrews J."/>
            <person name="Crease T.J."/>
            <person name="Tang H."/>
            <person name="Lucas S.M."/>
            <person name="Robertson H.M."/>
            <person name="Bork P."/>
            <person name="Koonin E.V."/>
            <person name="Zdobnov E.M."/>
            <person name="Grigoriev I.V."/>
            <person name="Lynch M."/>
            <person name="Boore J.L."/>
        </authorList>
    </citation>
    <scope>NUCLEOTIDE SEQUENCE [LARGE SCALE GENOMIC DNA]</scope>
</reference>